<dbReference type="InterPro" id="IPR001810">
    <property type="entry name" value="F-box_dom"/>
</dbReference>
<evidence type="ECO:0000256" key="4">
    <source>
        <dbReference type="ARBA" id="ARBA00022692"/>
    </source>
</evidence>
<keyword evidence="6 7" id="KW-0472">Membrane</keyword>
<keyword evidence="5 7" id="KW-1133">Transmembrane helix</keyword>
<protein>
    <recommendedName>
        <fullName evidence="9">F-box domain-containing protein</fullName>
    </recommendedName>
</protein>
<evidence type="ECO:0000256" key="2">
    <source>
        <dbReference type="ARBA" id="ARBA00022676"/>
    </source>
</evidence>
<evidence type="ECO:0000256" key="7">
    <source>
        <dbReference type="SAM" id="Phobius"/>
    </source>
</evidence>
<dbReference type="Gene3D" id="1.20.1280.50">
    <property type="match status" value="1"/>
</dbReference>
<dbReference type="InterPro" id="IPR036047">
    <property type="entry name" value="F-box-like_dom_sf"/>
</dbReference>
<evidence type="ECO:0000256" key="3">
    <source>
        <dbReference type="ARBA" id="ARBA00022679"/>
    </source>
</evidence>
<keyword evidence="2" id="KW-0328">Glycosyltransferase</keyword>
<name>A0A498HK99_MALDO</name>
<proteinExistence type="predicted"/>
<evidence type="ECO:0000256" key="6">
    <source>
        <dbReference type="ARBA" id="ARBA00023136"/>
    </source>
</evidence>
<dbReference type="InterPro" id="IPR044845">
    <property type="entry name" value="HPAT/SRGT1-like"/>
</dbReference>
<dbReference type="PANTHER" id="PTHR31485">
    <property type="entry name" value="PEPTIDYL SERINE ALPHA-GALACTOSYLTRANSFERASE"/>
    <property type="match status" value="1"/>
</dbReference>
<feature type="domain" description="F-box" evidence="9">
    <location>
        <begin position="1475"/>
        <end position="1515"/>
    </location>
</feature>
<accession>A0A498HK99</accession>
<keyword evidence="4 7" id="KW-0812">Transmembrane</keyword>
<evidence type="ECO:0000256" key="8">
    <source>
        <dbReference type="SAM" id="SignalP"/>
    </source>
</evidence>
<dbReference type="CDD" id="cd09917">
    <property type="entry name" value="F-box_SF"/>
    <property type="match status" value="1"/>
</dbReference>
<evidence type="ECO:0000259" key="9">
    <source>
        <dbReference type="SMART" id="SM00256"/>
    </source>
</evidence>
<organism evidence="10 11">
    <name type="scientific">Malus domestica</name>
    <name type="common">Apple</name>
    <name type="synonym">Pyrus malus</name>
    <dbReference type="NCBI Taxonomy" id="3750"/>
    <lineage>
        <taxon>Eukaryota</taxon>
        <taxon>Viridiplantae</taxon>
        <taxon>Streptophyta</taxon>
        <taxon>Embryophyta</taxon>
        <taxon>Tracheophyta</taxon>
        <taxon>Spermatophyta</taxon>
        <taxon>Magnoliopsida</taxon>
        <taxon>eudicotyledons</taxon>
        <taxon>Gunneridae</taxon>
        <taxon>Pentapetalae</taxon>
        <taxon>rosids</taxon>
        <taxon>fabids</taxon>
        <taxon>Rosales</taxon>
        <taxon>Rosaceae</taxon>
        <taxon>Amygdaloideae</taxon>
        <taxon>Maleae</taxon>
        <taxon>Malus</taxon>
    </lineage>
</organism>
<dbReference type="InterPro" id="IPR005174">
    <property type="entry name" value="KIB1-4_b-propeller"/>
</dbReference>
<feature type="chain" id="PRO_5019797449" description="F-box domain-containing protein" evidence="8">
    <location>
        <begin position="17"/>
        <end position="1870"/>
    </location>
</feature>
<dbReference type="GO" id="GO:0016757">
    <property type="term" value="F:glycosyltransferase activity"/>
    <property type="evidence" value="ECO:0007669"/>
    <property type="project" value="UniProtKB-KW"/>
</dbReference>
<dbReference type="Pfam" id="PF23452">
    <property type="entry name" value="HPAT"/>
    <property type="match status" value="2"/>
</dbReference>
<reference evidence="10 11" key="1">
    <citation type="submission" date="2018-10" db="EMBL/GenBank/DDBJ databases">
        <title>A high-quality apple genome assembly.</title>
        <authorList>
            <person name="Hu J."/>
        </authorList>
    </citation>
    <scope>NUCLEOTIDE SEQUENCE [LARGE SCALE GENOMIC DNA]</scope>
    <source>
        <strain evidence="11">cv. HFTH1</strain>
        <tissue evidence="10">Young leaf</tissue>
    </source>
</reference>
<dbReference type="GO" id="GO:0016020">
    <property type="term" value="C:membrane"/>
    <property type="evidence" value="ECO:0007669"/>
    <property type="project" value="UniProtKB-SubCell"/>
</dbReference>
<dbReference type="PANTHER" id="PTHR31485:SF7">
    <property type="entry name" value="PEPTIDYL SERINE ALPHA-GALACTOSYLTRANSFERASE"/>
    <property type="match status" value="1"/>
</dbReference>
<keyword evidence="11" id="KW-1185">Reference proteome</keyword>
<dbReference type="Pfam" id="PF03478">
    <property type="entry name" value="Beta-prop_KIB1-4"/>
    <property type="match status" value="2"/>
</dbReference>
<comment type="subcellular location">
    <subcellularLocation>
        <location evidence="1">Membrane</location>
        <topology evidence="1">Single-pass membrane protein</topology>
    </subcellularLocation>
</comment>
<feature type="signal peptide" evidence="8">
    <location>
        <begin position="1"/>
        <end position="16"/>
    </location>
</feature>
<keyword evidence="3" id="KW-0808">Transferase</keyword>
<keyword evidence="8" id="KW-0732">Signal</keyword>
<comment type="caution">
    <text evidence="10">The sequence shown here is derived from an EMBL/GenBank/DDBJ whole genome shotgun (WGS) entry which is preliminary data.</text>
</comment>
<feature type="domain" description="F-box" evidence="9">
    <location>
        <begin position="974"/>
        <end position="1014"/>
    </location>
</feature>
<evidence type="ECO:0000313" key="10">
    <source>
        <dbReference type="EMBL" id="RXH69571.1"/>
    </source>
</evidence>
<evidence type="ECO:0000256" key="1">
    <source>
        <dbReference type="ARBA" id="ARBA00004167"/>
    </source>
</evidence>
<evidence type="ECO:0000256" key="5">
    <source>
        <dbReference type="ARBA" id="ARBA00022989"/>
    </source>
</evidence>
<dbReference type="InterPro" id="IPR056508">
    <property type="entry name" value="HPAT-like"/>
</dbReference>
<dbReference type="SMART" id="SM00256">
    <property type="entry name" value="FBOX"/>
    <property type="match status" value="2"/>
</dbReference>
<dbReference type="Proteomes" id="UP000290289">
    <property type="component" value="Chromosome 17"/>
</dbReference>
<sequence>MAGFLVLVAAALVGLCIDGSWVSEAGREAPGTKARRVHTLFSVECQNYFDWQTVGLMHSYRKARQPGPITRLLSCTDDEKKKYKGMHLAPTFEVPSMSRHPKTGDWYPAINKPAGVVHWLKHSKEAENVDWVVILDADMIIRGPIVPWELGAEKGKPVAAYYGYLVGCDNLLARLHTKHPELCDKVGGLLAMHIDDLRALAPVWLSKTEEVREDRAHWSTNITGDIYGKGWISEMYGYSFGAAEVGLQHKINNNLMIYPGYTPQEGVVPILLHYGLSFSVGNWSFRKLDHHEDAIVYDCGRLFPEPPYPKEVNMMEPDKNKRRALMLNLECINTLNQGLLLQHAANGCPKPKWTKYTSFLKSKTFAELTRPKQLTAATLRFEEPVHVVQEVQQEVVDEPGKPYPKIHTLFSTECTPYFDWQTVGLVHSFHLSGQPGNITRLLSCTDEDLKQYAGHDLAPTHYVPSMSRHPLTGDWYPAINKPAAVLHWLNHANTDAEYIVILDADMILRGPITPWEFKAARGRPVSTPYGYLIGCDNELAKLHTRHPEACDKVGGVIIMHIDDLRKFALLWLHKTEEVRADTAHYATNITGDIYASGWISEMYGYSFGAAELKLRHQISSEILIYPGYAPAPGIKYRVFHYGLEFKIGNWSFDKANWRNVDVVNKCWAQFPDPPDPSTLDQTDKNKLPTDLLSLECIRTLNEALHLHHKRRNCPDPNSDAAEQVVVSRKLGKLEGSFGLGSNRVQTDHSEEIPEPTLTDGMFSSVRFLVIALWAFCGLGFLTIAWVLFSGRKGKGKRGKSYRIKRRNSGTGFMDISSRDRHLRGVERGSQQTPDPALRVRRHGVSSGEHRPFRGNFRPNYGELAGVQGINLFVSSSTTTFLFFPASPTAFEAFSGQTTANMFEKKERRGSDINQFKMAPQEMNKDFDLPGEEKEIGRQGLEKKKKKKRRFTENLGVMASSSGTATVVEGCWQTPPLDFMENIVRRLDLLDRVRLSVLCKYWSSIAMRRDIRSTAPPFPWLVLAQRSSDYLEFSIPSEGKVIKIDLPKRNQGRFHSSCKGWLIMVKGKSIFLLNPISGDKQELPSLRNIPSLHRMYGGKPAQFLHEIALSGSNTSECTVAAIFSSKEIGVCRPGEKSWSIFSMLDDRKGSPLQLLFSSCGMLYVLVKNNEIENGGVLTRMLRFGDGDELQLKLVYDKTEKSRKNSFQGRGLNAFLRIIIEDKSYLVESTTSNEVLLIHQFKNQEVTDCGRKTRTLDFLVYKIDPENDKSFIELQSLGNQILFVSSRGCSLSFPASNSKGLKVNCIHFVELRVGHTLFGLDYRSGTGTSRVFYLDGRKSENSANSEMWGLSWWSPTTMIFPMLDDRKESPLSLLFSSCGMERKGSDINQFKMAPQEMNKDFDLPGAEKEIGKQGLEKNKSLKVKDIPKNGNEVQGNSIFNLSVPFFENFIFGIGFLSCFGLGLIGMAIVVEGCWQKPPLDIMENIISRLDVLDRIRLSILCKYWNSIAMRRDIRSTAPPFPWLVLAQRSSDYLEFSIPSEGKVIKIDLPKRIRGRFHSSSKGWLIMVEGKSIFLLNPISGDKQELPSLRNIPSLHNLEEEDEFDSYHVGGGKPPQFLREIALSSSNTSECTVAAIFSSKEIGLCRPGEKSWSIFSMLDDRKGSPLRLLFSSCGMLYVLVKNNEIENEGVITRMLRFGDGDELQLKLVYDKKEESRKNSSHGWGPNAYLDVIIEDKSYLVESTASNKVLLIHQFKNQEVTDCGRTTRTLDFLVYKIDPENDEIFIKLQSLGNQILFVSSRGCSLSFPAASNSKGLKVNCIHFVELGVEQCLFGLDYRFGTGTSRVFYLDGQKSEESANSKEWGLSWWTPTSFW</sequence>
<evidence type="ECO:0000313" key="11">
    <source>
        <dbReference type="Proteomes" id="UP000290289"/>
    </source>
</evidence>
<feature type="transmembrane region" description="Helical" evidence="7">
    <location>
        <begin position="767"/>
        <end position="788"/>
    </location>
</feature>
<dbReference type="EMBL" id="RDQH01000343">
    <property type="protein sequence ID" value="RXH69571.1"/>
    <property type="molecule type" value="Genomic_DNA"/>
</dbReference>
<dbReference type="Pfam" id="PF00646">
    <property type="entry name" value="F-box"/>
    <property type="match status" value="2"/>
</dbReference>
<dbReference type="STRING" id="3750.A0A498HK99"/>
<gene>
    <name evidence="10" type="ORF">DVH24_037355</name>
</gene>
<dbReference type="SUPFAM" id="SSF81383">
    <property type="entry name" value="F-box domain"/>
    <property type="match status" value="1"/>
</dbReference>